<feature type="compositionally biased region" description="Basic and acidic residues" evidence="1">
    <location>
        <begin position="87"/>
        <end position="115"/>
    </location>
</feature>
<dbReference type="EMBL" id="JAHHIF010000014">
    <property type="protein sequence ID" value="MBW4545359.1"/>
    <property type="molecule type" value="Genomic_DNA"/>
</dbReference>
<evidence type="ECO:0000313" key="2">
    <source>
        <dbReference type="EMBL" id="MBW4545359.1"/>
    </source>
</evidence>
<dbReference type="AlphaFoldDB" id="A0A951PLG4"/>
<name>A0A951PLG4_9CYAN</name>
<evidence type="ECO:0000256" key="1">
    <source>
        <dbReference type="SAM" id="MobiDB-lite"/>
    </source>
</evidence>
<feature type="region of interest" description="Disordered" evidence="1">
    <location>
        <begin position="1"/>
        <end position="22"/>
    </location>
</feature>
<sequence length="224" mass="25425">MKLETIPSQTQKPSQSTTTTPINLHLTIQFNEQREQLLEGRVKFGLKGGKLSVKLKNGKISLSSSHLSGSCKLAIQQEQQQEDSENQSDREASMGKGKLEEKTNPSPKKTTERPDNVQFTTCQTRIKGSEEIPVWVFGVEPSEPVLKGLLKNALLATINVKAKPCYVEAIFHVLPQDVCLTEAEGLWPQNISKKRRLIIERAIVRHFFKRKLMPYLSRQQLRYD</sequence>
<feature type="region of interest" description="Disordered" evidence="1">
    <location>
        <begin position="75"/>
        <end position="116"/>
    </location>
</feature>
<comment type="caution">
    <text evidence="2">The sequence shown here is derived from an EMBL/GenBank/DDBJ whole genome shotgun (WGS) entry which is preliminary data.</text>
</comment>
<organism evidence="2 3">
    <name type="scientific">Symplocastrum torsivum CPER-KK1</name>
    <dbReference type="NCBI Taxonomy" id="450513"/>
    <lineage>
        <taxon>Bacteria</taxon>
        <taxon>Bacillati</taxon>
        <taxon>Cyanobacteriota</taxon>
        <taxon>Cyanophyceae</taxon>
        <taxon>Oscillatoriophycideae</taxon>
        <taxon>Oscillatoriales</taxon>
        <taxon>Microcoleaceae</taxon>
        <taxon>Symplocastrum</taxon>
    </lineage>
</organism>
<reference evidence="2" key="2">
    <citation type="journal article" date="2022" name="Microbiol. Resour. Announc.">
        <title>Metagenome Sequencing to Explore Phylogenomics of Terrestrial Cyanobacteria.</title>
        <authorList>
            <person name="Ward R.D."/>
            <person name="Stajich J.E."/>
            <person name="Johansen J.R."/>
            <person name="Huntemann M."/>
            <person name="Clum A."/>
            <person name="Foster B."/>
            <person name="Foster B."/>
            <person name="Roux S."/>
            <person name="Palaniappan K."/>
            <person name="Varghese N."/>
            <person name="Mukherjee S."/>
            <person name="Reddy T.B.K."/>
            <person name="Daum C."/>
            <person name="Copeland A."/>
            <person name="Chen I.A."/>
            <person name="Ivanova N.N."/>
            <person name="Kyrpides N.C."/>
            <person name="Shapiro N."/>
            <person name="Eloe-Fadrosh E.A."/>
            <person name="Pietrasiak N."/>
        </authorList>
    </citation>
    <scope>NUCLEOTIDE SEQUENCE</scope>
    <source>
        <strain evidence="2">CPER-KK1</strain>
    </source>
</reference>
<gene>
    <name evidence="2" type="ORF">KME25_13065</name>
</gene>
<accession>A0A951PLG4</accession>
<evidence type="ECO:0000313" key="3">
    <source>
        <dbReference type="Proteomes" id="UP000753908"/>
    </source>
</evidence>
<reference evidence="2" key="1">
    <citation type="submission" date="2021-05" db="EMBL/GenBank/DDBJ databases">
        <authorList>
            <person name="Pietrasiak N."/>
            <person name="Ward R."/>
            <person name="Stajich J.E."/>
            <person name="Kurbessoian T."/>
        </authorList>
    </citation>
    <scope>NUCLEOTIDE SEQUENCE</scope>
    <source>
        <strain evidence="2">CPER-KK1</strain>
    </source>
</reference>
<protein>
    <submittedName>
        <fullName evidence="2">Uncharacterized protein</fullName>
    </submittedName>
</protein>
<dbReference type="Proteomes" id="UP000753908">
    <property type="component" value="Unassembled WGS sequence"/>
</dbReference>
<proteinExistence type="predicted"/>